<feature type="region of interest" description="Disordered" evidence="2">
    <location>
        <begin position="2175"/>
        <end position="2250"/>
    </location>
</feature>
<dbReference type="InterPro" id="IPR006626">
    <property type="entry name" value="PbH1"/>
</dbReference>
<dbReference type="InterPro" id="IPR045351">
    <property type="entry name" value="DUF6531"/>
</dbReference>
<dbReference type="InterPro" id="IPR049886">
    <property type="entry name" value="CFI_box_CTERM_dom"/>
</dbReference>
<dbReference type="InterPro" id="IPR022385">
    <property type="entry name" value="Rhs_assc_core"/>
</dbReference>
<dbReference type="PROSITE" id="PS50853">
    <property type="entry name" value="FN3"/>
    <property type="match status" value="1"/>
</dbReference>
<keyword evidence="3" id="KW-0812">Transmembrane</keyword>
<dbReference type="Pfam" id="PF05593">
    <property type="entry name" value="RHS_repeat"/>
    <property type="match status" value="2"/>
</dbReference>
<dbReference type="InterPro" id="IPR007742">
    <property type="entry name" value="NosD_dom"/>
</dbReference>
<dbReference type="InterPro" id="IPR008963">
    <property type="entry name" value="Purple_acid_Pase-like_N"/>
</dbReference>
<gene>
    <name evidence="5" type="ORF">AEth_01131</name>
</gene>
<dbReference type="InterPro" id="IPR006530">
    <property type="entry name" value="YD"/>
</dbReference>
<dbReference type="CDD" id="cd00063">
    <property type="entry name" value="FN3"/>
    <property type="match status" value="1"/>
</dbReference>
<dbReference type="InterPro" id="IPR022441">
    <property type="entry name" value="Para_beta_helix_rpt-2"/>
</dbReference>
<dbReference type="InterPro" id="IPR050708">
    <property type="entry name" value="T6SS_VgrG/RHS"/>
</dbReference>
<dbReference type="SMART" id="SM00722">
    <property type="entry name" value="CASH"/>
    <property type="match status" value="7"/>
</dbReference>
<dbReference type="Pfam" id="PF25023">
    <property type="entry name" value="TEN_YD-shell"/>
    <property type="match status" value="2"/>
</dbReference>
<dbReference type="PANTHER" id="PTHR32305">
    <property type="match status" value="1"/>
</dbReference>
<feature type="transmembrane region" description="Helical" evidence="3">
    <location>
        <begin position="1149"/>
        <end position="1169"/>
    </location>
</feature>
<dbReference type="SUPFAM" id="SSF51126">
    <property type="entry name" value="Pectin lyase-like"/>
    <property type="match status" value="7"/>
</dbReference>
<feature type="compositionally biased region" description="Pro residues" evidence="2">
    <location>
        <begin position="2179"/>
        <end position="2189"/>
    </location>
</feature>
<name>A0A8B3S2M1_9EURY</name>
<dbReference type="GO" id="GO:0003993">
    <property type="term" value="F:acid phosphatase activity"/>
    <property type="evidence" value="ECO:0007669"/>
    <property type="project" value="InterPro"/>
</dbReference>
<dbReference type="NCBIfam" id="TIGR03804">
    <property type="entry name" value="para_beta_helix"/>
    <property type="match status" value="16"/>
</dbReference>
<dbReference type="SUPFAM" id="SSF52317">
    <property type="entry name" value="Class I glutamine amidotransferase-like"/>
    <property type="match status" value="1"/>
</dbReference>
<dbReference type="InterPro" id="IPR003961">
    <property type="entry name" value="FN3_dom"/>
</dbReference>
<dbReference type="InterPro" id="IPR012334">
    <property type="entry name" value="Pectin_lyas_fold"/>
</dbReference>
<dbReference type="EMBL" id="RPGO01000026">
    <property type="protein sequence ID" value="RZB29496.1"/>
    <property type="molecule type" value="Genomic_DNA"/>
</dbReference>
<dbReference type="InterPro" id="IPR039448">
    <property type="entry name" value="Beta_helix"/>
</dbReference>
<dbReference type="Gene3D" id="2.60.40.10">
    <property type="entry name" value="Immunoglobulins"/>
    <property type="match status" value="2"/>
</dbReference>
<evidence type="ECO:0000313" key="6">
    <source>
        <dbReference type="Proteomes" id="UP000291831"/>
    </source>
</evidence>
<dbReference type="SMART" id="SM00710">
    <property type="entry name" value="PbH1"/>
    <property type="match status" value="46"/>
</dbReference>
<dbReference type="Pfam" id="PF05048">
    <property type="entry name" value="NosD"/>
    <property type="match status" value="2"/>
</dbReference>
<feature type="domain" description="Fibronectin type-III" evidence="4">
    <location>
        <begin position="4528"/>
        <end position="4619"/>
    </location>
</feature>
<protein>
    <recommendedName>
        <fullName evidence="4">Fibronectin type-III domain-containing protein</fullName>
    </recommendedName>
</protein>
<feature type="transmembrane region" description="Helical" evidence="3">
    <location>
        <begin position="4905"/>
        <end position="4928"/>
    </location>
</feature>
<dbReference type="InterPro" id="IPR031325">
    <property type="entry name" value="RHS_repeat"/>
</dbReference>
<dbReference type="InterPro" id="IPR056823">
    <property type="entry name" value="TEN-like_YD-shell"/>
</dbReference>
<dbReference type="Proteomes" id="UP000291831">
    <property type="component" value="Unassembled WGS sequence"/>
</dbReference>
<dbReference type="InterPro" id="IPR011050">
    <property type="entry name" value="Pectin_lyase_fold/virulence"/>
</dbReference>
<dbReference type="PANTHER" id="PTHR32305:SF15">
    <property type="entry name" value="PROTEIN RHSA-RELATED"/>
    <property type="match status" value="1"/>
</dbReference>
<dbReference type="InterPro" id="IPR015914">
    <property type="entry name" value="PAPs_N"/>
</dbReference>
<proteinExistence type="predicted"/>
<reference evidence="6" key="1">
    <citation type="submission" date="2019-01" db="EMBL/GenBank/DDBJ databases">
        <title>Anaerobic oxidation of ethane by archaea from a marine hydrocarbon seep.</title>
        <authorList>
            <person name="Musat F."/>
        </authorList>
    </citation>
    <scope>NUCLEOTIDE SEQUENCE [LARGE SCALE GENOMIC DNA]</scope>
</reference>
<dbReference type="InterPro" id="IPR013783">
    <property type="entry name" value="Ig-like_fold"/>
</dbReference>
<dbReference type="NCBIfam" id="TIGR01643">
    <property type="entry name" value="YD_repeat_2x"/>
    <property type="match status" value="7"/>
</dbReference>
<dbReference type="GO" id="GO:0046872">
    <property type="term" value="F:metal ion binding"/>
    <property type="evidence" value="ECO:0007669"/>
    <property type="project" value="InterPro"/>
</dbReference>
<feature type="transmembrane region" description="Helical" evidence="3">
    <location>
        <begin position="4934"/>
        <end position="4955"/>
    </location>
</feature>
<evidence type="ECO:0000256" key="1">
    <source>
        <dbReference type="ARBA" id="ARBA00022737"/>
    </source>
</evidence>
<dbReference type="Gene3D" id="2.180.10.10">
    <property type="entry name" value="RHS repeat-associated core"/>
    <property type="match status" value="3"/>
</dbReference>
<feature type="transmembrane region" description="Helical" evidence="3">
    <location>
        <begin position="101"/>
        <end position="123"/>
    </location>
</feature>
<dbReference type="InterPro" id="IPR006633">
    <property type="entry name" value="Carb-bd_sugar_hydrolysis-dom"/>
</dbReference>
<evidence type="ECO:0000256" key="2">
    <source>
        <dbReference type="SAM" id="MobiDB-lite"/>
    </source>
</evidence>
<dbReference type="InterPro" id="IPR029062">
    <property type="entry name" value="Class_I_gatase-like"/>
</dbReference>
<accession>A0A8B3S2M1</accession>
<keyword evidence="3" id="KW-1133">Transmembrane helix</keyword>
<dbReference type="Pfam" id="PF16656">
    <property type="entry name" value="Pur_ac_phosph_N"/>
    <property type="match status" value="1"/>
</dbReference>
<dbReference type="NCBIfam" id="NF041770">
    <property type="entry name" value="CFI_box_CTERM"/>
    <property type="match status" value="1"/>
</dbReference>
<keyword evidence="3" id="KW-0472">Membrane</keyword>
<comment type="caution">
    <text evidence="5">The sequence shown here is derived from an EMBL/GenBank/DDBJ whole genome shotgun (WGS) entry which is preliminary data.</text>
</comment>
<dbReference type="Pfam" id="PF20148">
    <property type="entry name" value="DUF6531"/>
    <property type="match status" value="1"/>
</dbReference>
<dbReference type="SUPFAM" id="SSF49363">
    <property type="entry name" value="Purple acid phosphatase, N-terminal domain"/>
    <property type="match status" value="1"/>
</dbReference>
<keyword evidence="1" id="KW-0677">Repeat</keyword>
<evidence type="ECO:0000313" key="5">
    <source>
        <dbReference type="EMBL" id="RZB29496.1"/>
    </source>
</evidence>
<dbReference type="Pfam" id="PF13229">
    <property type="entry name" value="Beta_helix"/>
    <property type="match status" value="3"/>
</dbReference>
<sequence>MSRSASTFPVVSIGSGDEALLLELEIVPSIDFILLVSSSTLMCRTMVIDSGLVMNIGKELISYKSYVLDYKSCKNRKFYILLCFNFYLTSKRIRRMKKPELKIKLVSLLIIAIMLCSLFAGAVTAENKKDGASSSEATPNTGNTGYEPWYYYAAGGMVNIANGNLYLPEKDISIKARGFDLEIIRAYNSHSSGTHGPFGFGWTHNYNIHLVENDDGSVTYFDRDGSGHTFPPAMGNNYTAPPGIHSKLTENPDGSFVLWLRDGSKYNFGSNGKIINITDKNDNHLNFEYNIFGRLTRISDDSGLFLNLNYNLRGRISSVADPLGREINYEYEVADLVKVTDAMGKSTLYEYCPNHKLESKLDLNRAKLIFTYYSGGKVEKIKLTKQTAPGANITYHPIPVYSFSYATDVVRITDGQGYTTKLELNSKGNPIKITDPSGGTTKMEWDSNMDMLSFTDANCNTHRYDYDTHGNTIKIIDPLNNSMSISWAHLAEKNMFLATSTTDKRGFTTYFEYDDRGNVINITDPNGNSTYLNYTFGYVSGITDFRGFLTEHSYDSHGNMIEIKYPVGNTTRFTYDLVGRRIGICDANNNSFESQYDDNDRVIKTIDGNYNETTYSYDATGTLTSMIDSNGHETKYSSDSTTGASGDEIHFDYEKGKLVKVTNPEGRDNSYKYDALGRVISSTDPLGYTEKYTYDKEGNIIKIKDKNGNIATYSYDKLDRLIAITAYGNTTKYTYDENGNFLSKENDDVKISYTYDASNRVVSETTDYGAFSKTVSYTYDESGNRIAMIDPDGNVTGYEYDKANRLMRIEDPSGTVISYQYDGAGRRIREECSDTFLTTYAYDGADRLLKLTNSKIDGEIISSYSYAYDAFGNRLSMTNSDGENTYYEYDDMNRLIEVKCPDGNTVEYTYDGMGNRLTMKKDTLTVDYTYDENDRLTADGTTNYTYDKNGNLIIAVSPNGTTRYEYGLGDRIVKAITTDGTKVTYGYSPGPWRNRVSKAVSNNTTYFVYDFLDMLMELDEEGNTKAKYIHGSGLDEPVNMIRDDTELFYLYDGTGSVTSLINSSGNIVEQYKYDAFGVMETIGDVINPYTFTGREYDRETGLYYYRARYYDAKIGRFLSEDQKNRVDISPYVYADNNPVNFVDPFGDSIFIIIAIVAVIGIAGTSIYAFCSSVKDYAAAFERVFELGQERGRIFKNLAAGHVTPDNLKRLGELVKDGSMTASQAAWALYTSIPGTLATGPIGTPTSMDEMAAAGLGKAYADLMTEWNKEEYKSNGRKDGYKCRSKFKKGKPVKLTEKAEKDLDELEDLIKEAADGDFDDKIDLVKKIRKIYDNPDDNFDVATFSYSASTDSSFDYKSNSQIPILLNGFFRECSNLLVELGESITLVDIDIPIDELNDYPILIIPSGGFFGIDSLPSFNSKLENYVSDGGTLIVFSQQHGYEFDAVPGDWCGYGWAEDQSCQHRSVGISNYHPILSGQDSTTLNLVVDGYFTSYPENATILLTRTKNGMPAMLMYEYGNGTVIVSTAYTDWAYGHNQATKDGENLLRDIISWAKEPKELQNYSSGDFINIPINITSCIDLIADKVEFEVFVGNEAIDSVDATTSAIPPYGTKTVNFVYTVPSNLGIYHVDYLLVNDSYGEVQRVHGAEQFEVSKYAKTPGGFIYRGSEISLWITTPGEYFPRGNNVTATYHVKNDGDTARNVSCSYGFWHKYDQYREITVDANSEETFTYTTKVLDSARFEARYNSMYAYKGLRVFNPSVDIGIETEKKEYAKGEDVYVSLNLTNNQKISHNVTVTIRTLDPDNKKIYEDSFDENLSAYESTSKTPSFSLPFDSGYGTYIVTAETYENGEKIGSNSTYFEIPRFYRLIMSFNRSDEVYCIRQNMSLLLNISNTGSSVWNSWVNTSIPSLSFFDSKFVSLNPDKKREIEYESLSIPTDIAAGKHDVFVNLSYDNSTKKDNFFIPCSDLIIGFDKDGAVAGGNISFNISNVGGVDTVFNCSFKLVDWKGKLMHEDVVEDTALSLANKTLAFGIPDQSVNGSYYLFVTCKDKETGKEIELAAVCEVNGLNADLTSDTERKIYFKNENVSILTNITNLDGEIVNGTLHLKIVRTSMPSETKLAPAKATAKLLASYTSSTAEEEESQIEEVPSSSSSAIFSLAMSLYNFLATASAASPLANITPAPTPEPEPEPAQSPKEEFNESYGNESVIKEPVPLPSQSPPTKLTTSPEEPVQSPPINVTPTSEPEEELNETYNPSVVKLSDIIIGNETVWKDEVKILSSNLIINSTGNLTLINTQVFMDCTKDRQYHIEVQNGGEMHISDSEITAKNTNYEYCFQVKSGAKFEMHDSELHECGYTWGINGDLAGLWINTNDTIIENNLITNNYYGIVLFQSNNNTLTDNIANSNYRYGISLKYSNNNTLTSNIANWNKCDHGILLSSSSNNTLTSNIANSNDKHGIYLKSSNNNTLTNSTANSNDEYGICLSSSSSNTLTNSTANSNNEYGIYLSSSSNNTLTNNTANSNHDHGIYLSSSNNNTLTNSTANSNKYYHGIYLSSSNNNTLTSNTANSNDDHGISLSSSSNNTLTNNTAKENSKFDLFIHATSVSHCNNKIDNTTGSGDRPIRYFNSSVSLSDEDLSELILCNADHSDINNITVEGSSTKKNNGILLVQTDFSNLMDINSSNNYYGIYLKSYSCNNSLTNNTMTKNSQDGIYLRDSCTNNTIKNNSVYSNSHSGIYLNDHSNNNTIINNSVHSNSLYGGIYLNDYSNNNAIENNTISSNSDGISFRDASNNAIENNTISSNSDGISFGDASNNNAIENNVIKNNKYKGVDLRKSHNNRIISNNLTSNQGHGIELYGSSNNVIEGNSIEKNKETGIFLSSSNSNKIISNTVISNNDRGIHLYYWRPSHNNNISGNNVSFNSGYGIAIGGNNNILTKNIVYSNDGGINLYGSTSDSILENNTINSNSGSGITISASSYNTLSNNSINNNKRNFGGVFADHHDYDKHFNHSIDTSNTVNGKPIYYLVNEKDKVYDETANAGYFAAILCENITVKNLNNLTNNSEAVFFRKTYNSSVENISGTFNSYGIHLWHSDNNTISNSNLSSNSYGVYMRDASGTEIHNCNLSSNSNHGLYLKDSSKNNQIDNCNISSNSKHGAYIYYSTYNRIDNCDISANNDYGLHFYHSGANKILNSEILGVKSIKLADGSTNCEISNNSISSSDRGIYIYDGSAKIFNNTINADKEGIYFYKRDGSVLRDNTVTSKSYPLYFGTYSDVIYIGQDIDLSNTFNGYKALVLYNTKNESFSNLSFALPKKNTRVTNYGLINLYKCENINIENATVVNHSDYGFFVYKSNVVVIENSTASSNENGIKLWGSRNELRNSTITNNTENGIYAHNAQLAYIVDNEITHNKYGVYPCAGGWAMKAHIQNNTIENNERGIYVDAWNTTIDNNIIKNNSNYEIYCRDYYATIENNTIITDKNAIYLRDSKESEVINNSIVINSGGKYGIYVYSYSCVLKGNKVSLSGDAMGIQISDQPNTFRNNNISISGDAYGFYFNGYKNLAQNFDATNTVNGVSILVLYSKKGTTISNLTAVLPSKVKATNYGIINLYKCKNVTIENVAVANHSNYGIYLSNSNNNTIRNSRFESNSRGVHITGSSANNELISNTMESNSIGVYCGGDGNIITKNVISSNSDKGIYLCSGSDKNNVVSNRIMSNNYGCYGHSNADYNLIYDNLFDNTINAYADDNDNIWNITKTFADGGNIIGGPWLGGNYWSDYHGEDLDGDELADTPLPYNCSGRVSKGGDCLPLVMPLPPKEVLWEKNITINLAAEGETKNIVTEVPASVFEDATGKQKLSTTLYSNTTQIINIIDPFFYITPKNTSLTLETDKMIYKPNETVLIYVEAKNHAGSPVGCNLSIKKDSVEIFNDSFTLAANETRYYTTNTTADAPFTLEGTVDGVVVMDSIGVESPEINASIIAPDVVGLKDFDVGVLIENIGNITAELNVSLDSKRWNITVPEGESQLLETTMNTSIDMTITVVISGDVNETKQRGIICDESAKINITPEPTYLEGEAEISFTINNTGAIDSEFNATFSISSPEEQNITKHFFVPKGENITESISFNLTKGAHLLRYTSPFEEVDVTINILSPPELNITSIYPEEMNFTAGEDVTFVFKVKNIGGSEGEAVLALEMPDFEDTNRTWIRAGDVGNISFNFIIPDDLEEKSYKGIYELDGKREEFTYLVRGANISVDASLDKNMYEDGETAVFTLEIENKCKLDLSLYSRVKFNEYDNVTNFNLTGSGSKTLTFNIPVTFTGDNKILYTVYMNSGRALYINSMYIYEENPEISLYTDRDVYNVGEDVRIHINVNKSDRLNLTAPKFAYNDTISGPTTLNFTLLELRSGTYYVEYTFGNLSFAHPFDVIGYHSKVLEANLYEEVYYSGETLRLGINIEANRNISGLLRMWIYDPENVLIDEFEMNKTLTEGENEIEMSRTLLTNMSGIHVIVYGFYADLSGHSLISLASGAEYFDASPLDAEPPVISNVRATGITTNSAVISWETDEDSDSLVKYGTESGTYTTQEYDSVLVTFHSITLTGLSAETIYYYVVNSTDSSGNSNESVEHHFTTLTIPPSSPNITSFAPPSPVNDAVCHWRMFNVTVNQTVNVSWYLNNSFLFKNESVTEASCTLHAQHVGENNVSAVASNANGTDMQTWVWNVTIPPSSPNITSFAPPSPVRDTEGATQTFNVTINQIVNVSWQINGTEVQPNVSGMAASYTNTSAKVGTWNVSAIVTNANGTNMQTWIWTVGAAPSPCYIATATYATPLDRRIDVLRDFRDEVLMTNPVGETFVSTYYATSPPIANALRANDGLRTVTRLTLITPLVYLSKIALNGILLVFSIGLAVSLLIRRDRTKILKSLLVGAGSILVFIAAIFSLGSAGYAIPFCAGIGAYLLPFVIPVSVGLTVGAIWRGRGKTTSPATGCTTTSRQDST</sequence>
<dbReference type="SMART" id="SM00060">
    <property type="entry name" value="FN3"/>
    <property type="match status" value="1"/>
</dbReference>
<dbReference type="SUPFAM" id="SSF82171">
    <property type="entry name" value="DPP6 N-terminal domain-like"/>
    <property type="match status" value="1"/>
</dbReference>
<organism evidence="5 6">
    <name type="scientific">Candidatus Argoarchaeum ethanivorans</name>
    <dbReference type="NCBI Taxonomy" id="2608793"/>
    <lineage>
        <taxon>Archaea</taxon>
        <taxon>Methanobacteriati</taxon>
        <taxon>Methanobacteriota</taxon>
        <taxon>Stenosarchaea group</taxon>
        <taxon>Methanomicrobia</taxon>
        <taxon>Methanosarcinales</taxon>
        <taxon>Methanosarcinales incertae sedis</taxon>
        <taxon>GOM Arc I cluster</taxon>
        <taxon>Candidatus Argoarchaeum</taxon>
    </lineage>
</organism>
<feature type="transmembrane region" description="Helical" evidence="3">
    <location>
        <begin position="4874"/>
        <end position="4893"/>
    </location>
</feature>
<evidence type="ECO:0000256" key="3">
    <source>
        <dbReference type="SAM" id="Phobius"/>
    </source>
</evidence>
<dbReference type="Gene3D" id="2.160.20.10">
    <property type="entry name" value="Single-stranded right-handed beta-helix, Pectin lyase-like"/>
    <property type="match status" value="7"/>
</dbReference>
<dbReference type="NCBIfam" id="TIGR03696">
    <property type="entry name" value="Rhs_assc_core"/>
    <property type="match status" value="1"/>
</dbReference>
<evidence type="ECO:0000259" key="4">
    <source>
        <dbReference type="PROSITE" id="PS50853"/>
    </source>
</evidence>